<protein>
    <submittedName>
        <fullName evidence="1">Transcriptional regulator</fullName>
    </submittedName>
</protein>
<organism evidence="1 2">
    <name type="scientific">Heliophilum fasciatum</name>
    <dbReference type="NCBI Taxonomy" id="35700"/>
    <lineage>
        <taxon>Bacteria</taxon>
        <taxon>Bacillati</taxon>
        <taxon>Bacillota</taxon>
        <taxon>Clostridia</taxon>
        <taxon>Eubacteriales</taxon>
        <taxon>Heliobacteriaceae</taxon>
        <taxon>Heliophilum</taxon>
    </lineage>
</organism>
<dbReference type="OrthoDB" id="2729610at2"/>
<evidence type="ECO:0000313" key="1">
    <source>
        <dbReference type="EMBL" id="TCP61792.1"/>
    </source>
</evidence>
<proteinExistence type="predicted"/>
<dbReference type="EMBL" id="SLXT01000025">
    <property type="protein sequence ID" value="TCP61792.1"/>
    <property type="molecule type" value="Genomic_DNA"/>
</dbReference>
<dbReference type="InterPro" id="IPR036390">
    <property type="entry name" value="WH_DNA-bd_sf"/>
</dbReference>
<dbReference type="Gene3D" id="1.10.10.10">
    <property type="entry name" value="Winged helix-like DNA-binding domain superfamily/Winged helix DNA-binding domain"/>
    <property type="match status" value="1"/>
</dbReference>
<accession>A0A4R2RE73</accession>
<sequence length="241" mass="27003">MNEIFEEAQKISSVFADKTRFLIYQFILTQSEVTYTVKTIAQKFHIHPNVARLHLSKLEEIGLLRSDWDHQTSPGRPGRVYSLRQEALTLSFPPRMYPLLSELLLETLQQLGPNEQAVLLRIGFLHGQRLAQSARMTVPALPATPWELPITALGSLLTIDGIPPNLITSQDSSATLRLRNCPFHEMLERFGVSLCALHHAILSGLITTLWPHIELTLVHCLPDGASECTLRLQLLNTDAAS</sequence>
<dbReference type="Proteomes" id="UP000294813">
    <property type="component" value="Unassembled WGS sequence"/>
</dbReference>
<dbReference type="SUPFAM" id="SSF46785">
    <property type="entry name" value="Winged helix' DNA-binding domain"/>
    <property type="match status" value="1"/>
</dbReference>
<comment type="caution">
    <text evidence="1">The sequence shown here is derived from an EMBL/GenBank/DDBJ whole genome shotgun (WGS) entry which is preliminary data.</text>
</comment>
<dbReference type="InterPro" id="IPR036388">
    <property type="entry name" value="WH-like_DNA-bd_sf"/>
</dbReference>
<keyword evidence="2" id="KW-1185">Reference proteome</keyword>
<gene>
    <name evidence="1" type="ORF">EDD73_12523</name>
</gene>
<dbReference type="AlphaFoldDB" id="A0A4R2RE73"/>
<evidence type="ECO:0000313" key="2">
    <source>
        <dbReference type="Proteomes" id="UP000294813"/>
    </source>
</evidence>
<reference evidence="1 2" key="1">
    <citation type="submission" date="2019-03" db="EMBL/GenBank/DDBJ databases">
        <title>Genomic Encyclopedia of Type Strains, Phase IV (KMG-IV): sequencing the most valuable type-strain genomes for metagenomic binning, comparative biology and taxonomic classification.</title>
        <authorList>
            <person name="Goeker M."/>
        </authorList>
    </citation>
    <scope>NUCLEOTIDE SEQUENCE [LARGE SCALE GENOMIC DNA]</scope>
    <source>
        <strain evidence="1 2">DSM 11170</strain>
    </source>
</reference>
<name>A0A4R2RE73_9FIRM</name>
<dbReference type="RefSeq" id="WP_131920205.1">
    <property type="nucleotide sequence ID" value="NZ_JAOQNU010000025.1"/>
</dbReference>